<protein>
    <submittedName>
        <fullName evidence="2">Conserved within P. aerophilum</fullName>
    </submittedName>
</protein>
<accession>Q8ZZF6</accession>
<dbReference type="Proteomes" id="UP000002439">
    <property type="component" value="Chromosome"/>
</dbReference>
<dbReference type="HOGENOM" id="CLU_3039196_0_0_2"/>
<organism evidence="2 3">
    <name type="scientific">Pyrobaculum aerophilum (strain ATCC 51768 / DSM 7523 / JCM 9630 / CIP 104966 / NBRC 100827 / IM2)</name>
    <dbReference type="NCBI Taxonomy" id="178306"/>
    <lineage>
        <taxon>Archaea</taxon>
        <taxon>Thermoproteota</taxon>
        <taxon>Thermoprotei</taxon>
        <taxon>Thermoproteales</taxon>
        <taxon>Thermoproteaceae</taxon>
        <taxon>Pyrobaculum</taxon>
    </lineage>
</organism>
<feature type="transmembrane region" description="Helical" evidence="1">
    <location>
        <begin position="36"/>
        <end position="53"/>
    </location>
</feature>
<evidence type="ECO:0000313" key="3">
    <source>
        <dbReference type="Proteomes" id="UP000002439"/>
    </source>
</evidence>
<evidence type="ECO:0000256" key="1">
    <source>
        <dbReference type="SAM" id="Phobius"/>
    </source>
</evidence>
<evidence type="ECO:0000313" key="2">
    <source>
        <dbReference type="EMBL" id="AAL62685.1"/>
    </source>
</evidence>
<gene>
    <name evidence="2" type="ordered locus">PAE0288</name>
</gene>
<keyword evidence="1" id="KW-0812">Transmembrane</keyword>
<dbReference type="PATRIC" id="fig|178306.9.peg.214"/>
<dbReference type="eggNOG" id="arCOG09762">
    <property type="taxonomic scope" value="Archaea"/>
</dbReference>
<reference evidence="2 3" key="1">
    <citation type="journal article" date="2002" name="Proc. Natl. Acad. Sci. U.S.A.">
        <title>Genome sequence of the hyperthermophilic crenarchaeon Pyrobaculum aerophilum.</title>
        <authorList>
            <person name="Fitz-Gibbon S.T."/>
            <person name="Ladner H."/>
            <person name="Kim U.J."/>
            <person name="Stetter K.O."/>
            <person name="Simon M.I."/>
            <person name="Miller J.H."/>
        </authorList>
    </citation>
    <scope>NUCLEOTIDE SEQUENCE [LARGE SCALE GENOMIC DNA]</scope>
    <source>
        <strain evidence="3">ATCC 51768 / DSM 7523 / JCM 9630 / CIP 104966 / NBRC 100827 / IM2</strain>
    </source>
</reference>
<dbReference type="InParanoid" id="Q8ZZF6"/>
<proteinExistence type="predicted"/>
<sequence length="54" mass="6121">MDLVNQVFTTGALFLWQALLLYVYKELYAPRLPIRLLLFILLTLSIVIGIGIGI</sequence>
<feature type="transmembrane region" description="Helical" evidence="1">
    <location>
        <begin position="6"/>
        <end position="24"/>
    </location>
</feature>
<keyword evidence="1" id="KW-0472">Membrane</keyword>
<dbReference type="EMBL" id="AE009441">
    <property type="protein sequence ID" value="AAL62685.1"/>
    <property type="molecule type" value="Genomic_DNA"/>
</dbReference>
<dbReference type="STRING" id="178306.PAE0288"/>
<name>Q8ZZF6_PYRAE</name>
<keyword evidence="1" id="KW-1133">Transmembrane helix</keyword>
<dbReference type="KEGG" id="pai:PAE0288"/>
<dbReference type="AlphaFoldDB" id="Q8ZZF6"/>
<keyword evidence="3" id="KW-1185">Reference proteome</keyword>
<dbReference type="EnsemblBacteria" id="AAL62685">
    <property type="protein sequence ID" value="AAL62685"/>
    <property type="gene ID" value="PAE0288"/>
</dbReference>